<feature type="transmembrane region" description="Helical" evidence="2">
    <location>
        <begin position="27"/>
        <end position="49"/>
    </location>
</feature>
<feature type="transmembrane region" description="Helical" evidence="2">
    <location>
        <begin position="90"/>
        <end position="109"/>
    </location>
</feature>
<feature type="transmembrane region" description="Helical" evidence="2">
    <location>
        <begin position="175"/>
        <end position="197"/>
    </location>
</feature>
<evidence type="ECO:0000256" key="1">
    <source>
        <dbReference type="SAM" id="MobiDB-lite"/>
    </source>
</evidence>
<sequence length="239" mass="26357">MIDLLMLGVGLGGNDAILPKDKFLSDLITFGSFGLLAFLVLWAMIAIRIEEKSEEREKKQEPEELDTFTKEESNEATIQTKKDTSKLCRASTYCVIAAVGINLLFVIFADSPYQRMVDVGQKLEEFPEVALSNTNKPPNENQGLSNEEVDYLKKEAEKRVDIGIGGIIGLLKGSLLHLLIIVLSLLICTTGFILDIVDAVKNRKISTRNIVNAVVNVLCIFIVIPAITIAFILKGSELM</sequence>
<proteinExistence type="predicted"/>
<dbReference type="AlphaFoldDB" id="A0A382UEJ8"/>
<feature type="non-terminal residue" evidence="3">
    <location>
        <position position="239"/>
    </location>
</feature>
<keyword evidence="2" id="KW-0812">Transmembrane</keyword>
<feature type="compositionally biased region" description="Basic and acidic residues" evidence="1">
    <location>
        <begin position="53"/>
        <end position="73"/>
    </location>
</feature>
<name>A0A382UEJ8_9ZZZZ</name>
<evidence type="ECO:0000313" key="3">
    <source>
        <dbReference type="EMBL" id="SVD32699.1"/>
    </source>
</evidence>
<feature type="transmembrane region" description="Helical" evidence="2">
    <location>
        <begin position="209"/>
        <end position="233"/>
    </location>
</feature>
<keyword evidence="2" id="KW-0472">Membrane</keyword>
<feature type="region of interest" description="Disordered" evidence="1">
    <location>
        <begin position="53"/>
        <end position="76"/>
    </location>
</feature>
<keyword evidence="2" id="KW-1133">Transmembrane helix</keyword>
<dbReference type="EMBL" id="UINC01143657">
    <property type="protein sequence ID" value="SVD32699.1"/>
    <property type="molecule type" value="Genomic_DNA"/>
</dbReference>
<evidence type="ECO:0000256" key="2">
    <source>
        <dbReference type="SAM" id="Phobius"/>
    </source>
</evidence>
<gene>
    <name evidence="3" type="ORF">METZ01_LOCUS385553</name>
</gene>
<organism evidence="3">
    <name type="scientific">marine metagenome</name>
    <dbReference type="NCBI Taxonomy" id="408172"/>
    <lineage>
        <taxon>unclassified sequences</taxon>
        <taxon>metagenomes</taxon>
        <taxon>ecological metagenomes</taxon>
    </lineage>
</organism>
<reference evidence="3" key="1">
    <citation type="submission" date="2018-05" db="EMBL/GenBank/DDBJ databases">
        <authorList>
            <person name="Lanie J.A."/>
            <person name="Ng W.-L."/>
            <person name="Kazmierczak K.M."/>
            <person name="Andrzejewski T.M."/>
            <person name="Davidsen T.M."/>
            <person name="Wayne K.J."/>
            <person name="Tettelin H."/>
            <person name="Glass J.I."/>
            <person name="Rusch D."/>
            <person name="Podicherti R."/>
            <person name="Tsui H.-C.T."/>
            <person name="Winkler M.E."/>
        </authorList>
    </citation>
    <scope>NUCLEOTIDE SEQUENCE</scope>
</reference>
<protein>
    <submittedName>
        <fullName evidence="3">Uncharacterized protein</fullName>
    </submittedName>
</protein>
<accession>A0A382UEJ8</accession>